<dbReference type="RefSeq" id="WP_207500175.1">
    <property type="nucleotide sequence ID" value="NZ_FNIR01000001.1"/>
</dbReference>
<dbReference type="AlphaFoldDB" id="A0A1H0CT92"/>
<dbReference type="PROSITE" id="PS00878">
    <property type="entry name" value="ODR_DC_2_1"/>
    <property type="match status" value="1"/>
</dbReference>
<dbReference type="Proteomes" id="UP000199088">
    <property type="component" value="Unassembled WGS sequence"/>
</dbReference>
<evidence type="ECO:0000256" key="5">
    <source>
        <dbReference type="ARBA" id="ARBA00023239"/>
    </source>
</evidence>
<dbReference type="EC" id="4.1.1.17" evidence="7"/>
<keyword evidence="4 9" id="KW-0663">Pyridoxal phosphate</keyword>
<dbReference type="InterPro" id="IPR002433">
    <property type="entry name" value="Orn_de-COase"/>
</dbReference>
<dbReference type="InterPro" id="IPR029066">
    <property type="entry name" value="PLP-binding_barrel"/>
</dbReference>
<dbReference type="FunFam" id="3.20.20.10:FF:000008">
    <property type="entry name" value="Ornithine decarboxylase"/>
    <property type="match status" value="1"/>
</dbReference>
<reference evidence="12" key="1">
    <citation type="submission" date="2016-10" db="EMBL/GenBank/DDBJ databases">
        <authorList>
            <person name="Varghese N."/>
            <person name="Submissions S."/>
        </authorList>
    </citation>
    <scope>NUCLEOTIDE SEQUENCE [LARGE SCALE GENOMIC DNA]</scope>
    <source>
        <strain evidence="12">DSM 45843</strain>
    </source>
</reference>
<evidence type="ECO:0000256" key="3">
    <source>
        <dbReference type="ARBA" id="ARBA00022793"/>
    </source>
</evidence>
<dbReference type="EMBL" id="FNIR01000001">
    <property type="protein sequence ID" value="SDN61106.1"/>
    <property type="molecule type" value="Genomic_DNA"/>
</dbReference>
<feature type="modified residue" description="N6-(pyridoxal phosphate)lysine" evidence="9">
    <location>
        <position position="377"/>
    </location>
</feature>
<dbReference type="InterPro" id="IPR009006">
    <property type="entry name" value="Ala_racemase/Decarboxylase_C"/>
</dbReference>
<feature type="domain" description="Orn/DAP/Arg decarboxylase 2 N-terminal" evidence="10">
    <location>
        <begin position="359"/>
        <end position="588"/>
    </location>
</feature>
<comment type="catalytic activity">
    <reaction evidence="8">
        <text>L-ornithine + H(+) = putrescine + CO2</text>
        <dbReference type="Rhea" id="RHEA:22964"/>
        <dbReference type="ChEBI" id="CHEBI:15378"/>
        <dbReference type="ChEBI" id="CHEBI:16526"/>
        <dbReference type="ChEBI" id="CHEBI:46911"/>
        <dbReference type="ChEBI" id="CHEBI:326268"/>
        <dbReference type="EC" id="4.1.1.17"/>
    </reaction>
</comment>
<dbReference type="Gene3D" id="2.40.37.10">
    <property type="entry name" value="Lyase, Ornithine Decarboxylase, Chain A, domain 1"/>
    <property type="match status" value="1"/>
</dbReference>
<keyword evidence="3" id="KW-0210">Decarboxylase</keyword>
<dbReference type="SUPFAM" id="SSF50621">
    <property type="entry name" value="Alanine racemase C-terminal domain-like"/>
    <property type="match status" value="1"/>
</dbReference>
<feature type="active site" description="Proton donor" evidence="9">
    <location>
        <position position="653"/>
    </location>
</feature>
<comment type="pathway">
    <text evidence="6">Amine and polyamine biosynthesis; putrescine biosynthesis via L-ornithine pathway; putrescine from L-ornithine: step 1/1.</text>
</comment>
<comment type="similarity">
    <text evidence="2">Belongs to the Orn/Lys/Arg decarboxylase class-II family.</text>
</comment>
<dbReference type="Gene3D" id="3.20.20.10">
    <property type="entry name" value="Alanine racemase"/>
    <property type="match status" value="1"/>
</dbReference>
<name>A0A1H0CT92_9ACTN</name>
<evidence type="ECO:0000313" key="11">
    <source>
        <dbReference type="EMBL" id="SDN61106.1"/>
    </source>
</evidence>
<sequence>MTSTTARLLRSSLFWLRRYLPAELAGTAALLLAGLLTLEHTGSVLGSAVAATVAESVGFYAVALARIAAEQRRAGSRGRVLAARTAGLGLAEFGPAEVLDSLLVRPAALWAGATVVPHAALGLLAGKVAADLVFYAVAASSYRLTDRAGWRTGGLGRVRVLPRLGFWVRRYLPSELASATALLGVGLLVLHHTGSLVATALAGNLASAVAFYSVSLARIAAEQRRAGVRRGLLRRSLGLGLVEYLPAEVVDSALVRPALLYWGAALLPHPALGLLAGKVAADVVFYLVASCGYRLTDRFGWRTPRPVVPVVPVVPVGPSFRQQRVAELAGRHGADGLQVLAQRYGTPLLLLDPAVAVGRYRELAEALPGVRLHYAVKALDHPAVLAALHDAGACFDVASPVEALAVAALGVAPDRLLYSNPVAGEAERVVLAELGIRTVVVDNEVELLKTTVLPADTRVLVRLAYSNAAAGVDLSSKFGADRTTAERLVAQAVELGRPVAGFSFHVGSQLDAVEPFRAAITATLELAARLEARHGRPFDVLDIGGGFPSAQRSPVLGIAELAAGIRPLLAPLAGRMTVLAEPGRVVAAEAMTAVGRVVGVADRPDGRWVHLDDGLYGSYSNVLTEQAAPLVLAAAELTGAEPAGPVTLAGPTCDSVDVVVRGYPMPPLAPGDLVVTPAMGAYTAVTATSFNGRSPARVVVVGSKVLVDRRTIVLPAPHPVAARHRASA</sequence>
<protein>
    <recommendedName>
        <fullName evidence="7">ornithine decarboxylase</fullName>
        <ecNumber evidence="7">4.1.1.17</ecNumber>
    </recommendedName>
</protein>
<evidence type="ECO:0000256" key="8">
    <source>
        <dbReference type="ARBA" id="ARBA00049127"/>
    </source>
</evidence>
<dbReference type="InterPro" id="IPR000183">
    <property type="entry name" value="Orn/DAP/Arg_de-COase"/>
</dbReference>
<dbReference type="SUPFAM" id="SSF51419">
    <property type="entry name" value="PLP-binding barrel"/>
    <property type="match status" value="1"/>
</dbReference>
<evidence type="ECO:0000256" key="9">
    <source>
        <dbReference type="PIRSR" id="PIRSR600183-50"/>
    </source>
</evidence>
<evidence type="ECO:0000313" key="12">
    <source>
        <dbReference type="Proteomes" id="UP000199088"/>
    </source>
</evidence>
<dbReference type="GO" id="GO:0005737">
    <property type="term" value="C:cytoplasm"/>
    <property type="evidence" value="ECO:0007669"/>
    <property type="project" value="TreeGrafter"/>
</dbReference>
<dbReference type="STRING" id="1052260.SAMN05660199_00404"/>
<dbReference type="PRINTS" id="PR01182">
    <property type="entry name" value="ORNDCRBXLASE"/>
</dbReference>
<dbReference type="InterPro" id="IPR022644">
    <property type="entry name" value="De-COase2_N"/>
</dbReference>
<evidence type="ECO:0000256" key="1">
    <source>
        <dbReference type="ARBA" id="ARBA00001933"/>
    </source>
</evidence>
<dbReference type="GO" id="GO:0004586">
    <property type="term" value="F:ornithine decarboxylase activity"/>
    <property type="evidence" value="ECO:0007669"/>
    <property type="project" value="UniProtKB-EC"/>
</dbReference>
<keyword evidence="5" id="KW-0456">Lyase</keyword>
<dbReference type="GO" id="GO:0033387">
    <property type="term" value="P:putrescine biosynthetic process from arginine, via ornithine"/>
    <property type="evidence" value="ECO:0007669"/>
    <property type="project" value="TreeGrafter"/>
</dbReference>
<evidence type="ECO:0000256" key="7">
    <source>
        <dbReference type="ARBA" id="ARBA00034138"/>
    </source>
</evidence>
<organism evidence="11 12">
    <name type="scientific">Klenkia soli</name>
    <dbReference type="NCBI Taxonomy" id="1052260"/>
    <lineage>
        <taxon>Bacteria</taxon>
        <taxon>Bacillati</taxon>
        <taxon>Actinomycetota</taxon>
        <taxon>Actinomycetes</taxon>
        <taxon>Geodermatophilales</taxon>
        <taxon>Geodermatophilaceae</taxon>
        <taxon>Klenkia</taxon>
    </lineage>
</organism>
<dbReference type="InterPro" id="IPR022653">
    <property type="entry name" value="De-COase2_pyr-phos_BS"/>
</dbReference>
<accession>A0A1H0CT92</accession>
<proteinExistence type="inferred from homology"/>
<dbReference type="PANTHER" id="PTHR11482:SF6">
    <property type="entry name" value="ORNITHINE DECARBOXYLASE 1-RELATED"/>
    <property type="match status" value="1"/>
</dbReference>
<dbReference type="PRINTS" id="PR01179">
    <property type="entry name" value="ODADCRBXLASE"/>
</dbReference>
<evidence type="ECO:0000256" key="2">
    <source>
        <dbReference type="ARBA" id="ARBA00008872"/>
    </source>
</evidence>
<evidence type="ECO:0000256" key="4">
    <source>
        <dbReference type="ARBA" id="ARBA00022898"/>
    </source>
</evidence>
<dbReference type="PANTHER" id="PTHR11482">
    <property type="entry name" value="ARGININE/DIAMINOPIMELATE/ORNITHINE DECARBOXYLASE"/>
    <property type="match status" value="1"/>
</dbReference>
<evidence type="ECO:0000256" key="6">
    <source>
        <dbReference type="ARBA" id="ARBA00034115"/>
    </source>
</evidence>
<evidence type="ECO:0000259" key="10">
    <source>
        <dbReference type="Pfam" id="PF02784"/>
    </source>
</evidence>
<gene>
    <name evidence="11" type="ORF">SAMN05660199_00404</name>
</gene>
<dbReference type="Pfam" id="PF02784">
    <property type="entry name" value="Orn_Arg_deC_N"/>
    <property type="match status" value="1"/>
</dbReference>
<keyword evidence="12" id="KW-1185">Reference proteome</keyword>
<comment type="cofactor">
    <cofactor evidence="1 9">
        <name>pyridoxal 5'-phosphate</name>
        <dbReference type="ChEBI" id="CHEBI:597326"/>
    </cofactor>
</comment>